<evidence type="ECO:0000259" key="10">
    <source>
        <dbReference type="Pfam" id="PF12706"/>
    </source>
</evidence>
<feature type="binding site" evidence="9">
    <location>
        <position position="62"/>
    </location>
    <ligand>
        <name>Zn(2+)</name>
        <dbReference type="ChEBI" id="CHEBI:29105"/>
        <label>1</label>
        <note>catalytic</note>
    </ligand>
</feature>
<dbReference type="EC" id="3.1.26.11" evidence="9"/>
<evidence type="ECO:0000313" key="11">
    <source>
        <dbReference type="EMBL" id="MBE6512560.1"/>
    </source>
</evidence>
<protein>
    <recommendedName>
        <fullName evidence="9">Ribonuclease Z</fullName>
        <shortName evidence="9">RNase Z</shortName>
        <ecNumber evidence="9">3.1.26.11</ecNumber>
    </recommendedName>
    <alternativeName>
        <fullName evidence="9">tRNA 3 endonuclease</fullName>
    </alternativeName>
    <alternativeName>
        <fullName evidence="9">tRNase Z</fullName>
    </alternativeName>
</protein>
<keyword evidence="3 9" id="KW-0819">tRNA processing</keyword>
<comment type="catalytic activity">
    <reaction evidence="1 9">
        <text>Endonucleolytic cleavage of RNA, removing extra 3' nucleotides from tRNA precursor, generating 3' termini of tRNAs. A 3'-hydroxy group is left at the tRNA terminus and a 5'-phosphoryl group is left at the trailer molecule.</text>
        <dbReference type="EC" id="3.1.26.11"/>
    </reaction>
</comment>
<accession>A0A8T3VRE9</accession>
<evidence type="ECO:0000256" key="2">
    <source>
        <dbReference type="ARBA" id="ARBA00011738"/>
    </source>
</evidence>
<dbReference type="CDD" id="cd07717">
    <property type="entry name" value="RNaseZ_ZiPD-like_MBL-fold"/>
    <property type="match status" value="1"/>
</dbReference>
<dbReference type="PANTHER" id="PTHR46018">
    <property type="entry name" value="ZINC PHOSPHODIESTERASE ELAC PROTEIN 1"/>
    <property type="match status" value="1"/>
</dbReference>
<dbReference type="Pfam" id="PF12706">
    <property type="entry name" value="Lactamase_B_2"/>
    <property type="match status" value="1"/>
</dbReference>
<evidence type="ECO:0000256" key="4">
    <source>
        <dbReference type="ARBA" id="ARBA00022722"/>
    </source>
</evidence>
<evidence type="ECO:0000256" key="9">
    <source>
        <dbReference type="HAMAP-Rule" id="MF_01818"/>
    </source>
</evidence>
<feature type="binding site" evidence="9">
    <location>
        <position position="264"/>
    </location>
    <ligand>
        <name>Zn(2+)</name>
        <dbReference type="ChEBI" id="CHEBI:29105"/>
        <label>2</label>
        <note>catalytic</note>
    </ligand>
</feature>
<evidence type="ECO:0000256" key="5">
    <source>
        <dbReference type="ARBA" id="ARBA00022723"/>
    </source>
</evidence>
<dbReference type="HAMAP" id="MF_01818">
    <property type="entry name" value="RNase_Z_BN"/>
    <property type="match status" value="1"/>
</dbReference>
<keyword evidence="6 9" id="KW-0255">Endonuclease</keyword>
<dbReference type="GO" id="GO:0042802">
    <property type="term" value="F:identical protein binding"/>
    <property type="evidence" value="ECO:0007669"/>
    <property type="project" value="UniProtKB-ARBA"/>
</dbReference>
<feature type="binding site" evidence="9">
    <location>
        <position position="206"/>
    </location>
    <ligand>
        <name>Zn(2+)</name>
        <dbReference type="ChEBI" id="CHEBI:29105"/>
        <label>1</label>
        <note>catalytic</note>
    </ligand>
</feature>
<feature type="binding site" evidence="9">
    <location>
        <position position="65"/>
    </location>
    <ligand>
        <name>Zn(2+)</name>
        <dbReference type="ChEBI" id="CHEBI:29105"/>
        <label>2</label>
        <note>catalytic</note>
    </ligand>
</feature>
<sequence>MEITFLGTSSAVPSKYRNHAGIILKYFKDTLLFDCGEGTQRQLTYAKISPMKIDKIFISHYHGDHILGLAGLIQSMGFRGRQEDLDIYGPKGLEKLIGVISNYGFFQINFKINTHEIDEGVVVETDEYIIKSIIAEHNITNIAYSIYEKKKPRFIREKAIELGVPVGPAFGKLHSGQEVEVDGKIIKPEQVLGPPRAGKKVTYSGDTRPCEKLIELAKDSDVLIHEATYEDADQDKAIENCHSTSKEAAEIAKEANVKLLVLTHISTRYTSDLNIKNEAKEIFENTIVANDFTEINIGKDKTSINFKNILTVNND</sequence>
<gene>
    <name evidence="9 11" type="primary">rnz</name>
    <name evidence="11" type="ORF">E7Z75_05415</name>
</gene>
<organism evidence="11 12">
    <name type="scientific">Methanobrevibacter olleyae</name>
    <dbReference type="NCBI Taxonomy" id="294671"/>
    <lineage>
        <taxon>Archaea</taxon>
        <taxon>Methanobacteriati</taxon>
        <taxon>Methanobacteriota</taxon>
        <taxon>Methanomada group</taxon>
        <taxon>Methanobacteria</taxon>
        <taxon>Methanobacteriales</taxon>
        <taxon>Methanobacteriaceae</taxon>
        <taxon>Methanobrevibacter</taxon>
    </lineage>
</organism>
<dbReference type="AlphaFoldDB" id="A0A8T3VRE9"/>
<comment type="cofactor">
    <cofactor evidence="9">
        <name>Zn(2+)</name>
        <dbReference type="ChEBI" id="CHEBI:29105"/>
    </cofactor>
    <text evidence="9">Binds 2 Zn(2+) ions.</text>
</comment>
<evidence type="ECO:0000256" key="6">
    <source>
        <dbReference type="ARBA" id="ARBA00022759"/>
    </source>
</evidence>
<dbReference type="NCBIfam" id="NF000801">
    <property type="entry name" value="PRK00055.1-3"/>
    <property type="match status" value="1"/>
</dbReference>
<comment type="similarity">
    <text evidence="9">Belongs to the RNase Z family.</text>
</comment>
<dbReference type="InterPro" id="IPR013471">
    <property type="entry name" value="RNase_Z/BN"/>
</dbReference>
<feature type="domain" description="Metallo-beta-lactamase" evidence="10">
    <location>
        <begin position="197"/>
        <end position="265"/>
    </location>
</feature>
<feature type="binding site" evidence="9">
    <location>
        <position position="206"/>
    </location>
    <ligand>
        <name>Zn(2+)</name>
        <dbReference type="ChEBI" id="CHEBI:29105"/>
        <label>2</label>
        <note>catalytic</note>
    </ligand>
</feature>
<evidence type="ECO:0000313" key="12">
    <source>
        <dbReference type="Proteomes" id="UP000732619"/>
    </source>
</evidence>
<evidence type="ECO:0000256" key="3">
    <source>
        <dbReference type="ARBA" id="ARBA00022694"/>
    </source>
</evidence>
<name>A0A8T3VRE9_METOL</name>
<dbReference type="NCBIfam" id="TIGR02651">
    <property type="entry name" value="RNase_Z"/>
    <property type="match status" value="1"/>
</dbReference>
<dbReference type="InterPro" id="IPR036866">
    <property type="entry name" value="RibonucZ/Hydroxyglut_hydro"/>
</dbReference>
<dbReference type="Proteomes" id="UP000732619">
    <property type="component" value="Unassembled WGS sequence"/>
</dbReference>
<comment type="caution">
    <text evidence="11">The sequence shown here is derived from an EMBL/GenBank/DDBJ whole genome shotgun (WGS) entry which is preliminary data.</text>
</comment>
<comment type="subunit">
    <text evidence="2 9">Homodimer.</text>
</comment>
<keyword evidence="4 9" id="KW-0540">Nuclease</keyword>
<dbReference type="GO" id="GO:0042781">
    <property type="term" value="F:3'-tRNA processing endoribonuclease activity"/>
    <property type="evidence" value="ECO:0007669"/>
    <property type="project" value="UniProtKB-UniRule"/>
</dbReference>
<keyword evidence="7 9" id="KW-0378">Hydrolase</keyword>
<evidence type="ECO:0000256" key="8">
    <source>
        <dbReference type="ARBA" id="ARBA00022833"/>
    </source>
</evidence>
<feature type="active site" description="Proton acceptor" evidence="9">
    <location>
        <position position="64"/>
    </location>
</feature>
<dbReference type="SUPFAM" id="SSF56281">
    <property type="entry name" value="Metallo-hydrolase/oxidoreductase"/>
    <property type="match status" value="1"/>
</dbReference>
<keyword evidence="5 9" id="KW-0479">Metal-binding</keyword>
<proteinExistence type="inferred from homology"/>
<keyword evidence="8 9" id="KW-0862">Zinc</keyword>
<dbReference type="FunFam" id="3.60.15.10:FF:000002">
    <property type="entry name" value="Ribonuclease Z"/>
    <property type="match status" value="1"/>
</dbReference>
<feature type="binding site" evidence="9">
    <location>
        <position position="64"/>
    </location>
    <ligand>
        <name>Zn(2+)</name>
        <dbReference type="ChEBI" id="CHEBI:29105"/>
        <label>2</label>
        <note>catalytic</note>
    </ligand>
</feature>
<feature type="binding site" evidence="9">
    <location>
        <position position="60"/>
    </location>
    <ligand>
        <name>Zn(2+)</name>
        <dbReference type="ChEBI" id="CHEBI:29105"/>
        <label>1</label>
        <note>catalytic</note>
    </ligand>
</feature>
<evidence type="ECO:0000256" key="7">
    <source>
        <dbReference type="ARBA" id="ARBA00022801"/>
    </source>
</evidence>
<evidence type="ECO:0000256" key="1">
    <source>
        <dbReference type="ARBA" id="ARBA00000402"/>
    </source>
</evidence>
<comment type="function">
    <text evidence="9">Zinc phosphodiesterase, which displays some tRNA 3'-processing endonuclease activity. Probably involved in tRNA maturation, by removing a 3'-trailer from precursor tRNA.</text>
</comment>
<feature type="binding site" evidence="9">
    <location>
        <position position="137"/>
    </location>
    <ligand>
        <name>Zn(2+)</name>
        <dbReference type="ChEBI" id="CHEBI:29105"/>
        <label>1</label>
        <note>catalytic</note>
    </ligand>
</feature>
<dbReference type="PANTHER" id="PTHR46018:SF2">
    <property type="entry name" value="ZINC PHOSPHODIESTERASE ELAC PROTEIN 1"/>
    <property type="match status" value="1"/>
</dbReference>
<dbReference type="Pfam" id="PF23023">
    <property type="entry name" value="Anti-Pycsar_Apyc1"/>
    <property type="match status" value="1"/>
</dbReference>
<dbReference type="Gene3D" id="3.60.15.10">
    <property type="entry name" value="Ribonuclease Z/Hydroxyacylglutathione hydrolase-like"/>
    <property type="match status" value="1"/>
</dbReference>
<dbReference type="InterPro" id="IPR001279">
    <property type="entry name" value="Metallo-B-lactamas"/>
</dbReference>
<dbReference type="GO" id="GO:0008270">
    <property type="term" value="F:zinc ion binding"/>
    <property type="evidence" value="ECO:0007669"/>
    <property type="project" value="UniProtKB-UniRule"/>
</dbReference>
<dbReference type="EMBL" id="SUTG01000021">
    <property type="protein sequence ID" value="MBE6512560.1"/>
    <property type="molecule type" value="Genomic_DNA"/>
</dbReference>
<reference evidence="11" key="1">
    <citation type="submission" date="2019-04" db="EMBL/GenBank/DDBJ databases">
        <title>Evolution of Biomass-Degrading Anaerobic Consortia Revealed by Metagenomics.</title>
        <authorList>
            <person name="Peng X."/>
        </authorList>
    </citation>
    <scope>NUCLEOTIDE SEQUENCE</scope>
    <source>
        <strain evidence="11">SIG14</strain>
    </source>
</reference>